<organism evidence="6 7">
    <name type="scientific">Rickettsia typhi str. TH1527</name>
    <dbReference type="NCBI Taxonomy" id="1003201"/>
    <lineage>
        <taxon>Bacteria</taxon>
        <taxon>Pseudomonadati</taxon>
        <taxon>Pseudomonadota</taxon>
        <taxon>Alphaproteobacteria</taxon>
        <taxon>Rickettsiales</taxon>
        <taxon>Rickettsiaceae</taxon>
        <taxon>Rickettsieae</taxon>
        <taxon>Rickettsia</taxon>
        <taxon>typhus group</taxon>
    </lineage>
</organism>
<dbReference type="Gene3D" id="2.60.40.420">
    <property type="entry name" value="Cupredoxins - blue copper proteins"/>
    <property type="match status" value="1"/>
</dbReference>
<evidence type="ECO:0000259" key="5">
    <source>
        <dbReference type="PROSITE" id="PS50857"/>
    </source>
</evidence>
<feature type="domain" description="Cytochrome oxidase subunit II copper A binding" evidence="5">
    <location>
        <begin position="1"/>
        <end position="68"/>
    </location>
</feature>
<comment type="catalytic activity">
    <reaction evidence="4">
        <text>4 Fe(II)-[cytochrome c] + O2 + 8 H(+)(in) = 4 Fe(III)-[cytochrome c] + 2 H2O + 4 H(+)(out)</text>
        <dbReference type="Rhea" id="RHEA:11436"/>
        <dbReference type="Rhea" id="RHEA-COMP:10350"/>
        <dbReference type="Rhea" id="RHEA-COMP:14399"/>
        <dbReference type="ChEBI" id="CHEBI:15377"/>
        <dbReference type="ChEBI" id="CHEBI:15378"/>
        <dbReference type="ChEBI" id="CHEBI:15379"/>
        <dbReference type="ChEBI" id="CHEBI:29033"/>
        <dbReference type="ChEBI" id="CHEBI:29034"/>
        <dbReference type="EC" id="7.1.1.9"/>
    </reaction>
</comment>
<comment type="similarity">
    <text evidence="2">Belongs to the cytochrome c oxidase subunit 2 family.</text>
</comment>
<name>A0ABM5MV17_RICTP</name>
<keyword evidence="3" id="KW-0472">Membrane</keyword>
<comment type="subcellular location">
    <subcellularLocation>
        <location evidence="1">Membrane</location>
    </subcellularLocation>
</comment>
<dbReference type="InterPro" id="IPR008972">
    <property type="entry name" value="Cupredoxin"/>
</dbReference>
<dbReference type="Pfam" id="PF00116">
    <property type="entry name" value="COX2"/>
    <property type="match status" value="1"/>
</dbReference>
<dbReference type="EMBL" id="CP003397">
    <property type="protein sequence ID" value="AFE54250.1"/>
    <property type="molecule type" value="Genomic_DNA"/>
</dbReference>
<protein>
    <submittedName>
        <fullName evidence="6">Cytochrome c oxidase polypeptide II</fullName>
    </submittedName>
</protein>
<keyword evidence="7" id="KW-1185">Reference proteome</keyword>
<proteinExistence type="inferred from homology"/>
<sequence>MAKKRLLDVDNRIFILKYTTIRFVITSSDVIHIVAVPSLGFKIDAVSGSISETWTRVTKKMSILRTML</sequence>
<dbReference type="PRINTS" id="PR01166">
    <property type="entry name" value="CYCOXIDASEII"/>
</dbReference>
<dbReference type="Proteomes" id="UP000007581">
    <property type="component" value="Chromosome"/>
</dbReference>
<evidence type="ECO:0000256" key="3">
    <source>
        <dbReference type="ARBA" id="ARBA00023136"/>
    </source>
</evidence>
<accession>A0ABM5MV17</accession>
<dbReference type="PROSITE" id="PS50857">
    <property type="entry name" value="COX2_CUA"/>
    <property type="match status" value="1"/>
</dbReference>
<dbReference type="InterPro" id="IPR045187">
    <property type="entry name" value="CcO_II"/>
</dbReference>
<reference evidence="6" key="1">
    <citation type="submission" date="2012-03" db="EMBL/GenBank/DDBJ databases">
        <authorList>
            <person name="Johnson S.L."/>
            <person name="Sims D."/>
            <person name="Han S."/>
            <person name="Bruce D.C."/>
            <person name="Dasch G.A."/>
        </authorList>
    </citation>
    <scope>NUCLEOTIDE SEQUENCE [LARGE SCALE GENOMIC DNA]</scope>
    <source>
        <strain evidence="6">TH1527</strain>
    </source>
</reference>
<evidence type="ECO:0000313" key="7">
    <source>
        <dbReference type="Proteomes" id="UP000007581"/>
    </source>
</evidence>
<dbReference type="InterPro" id="IPR002429">
    <property type="entry name" value="CcO_II-like_C"/>
</dbReference>
<evidence type="ECO:0000313" key="6">
    <source>
        <dbReference type="EMBL" id="AFE54250.1"/>
    </source>
</evidence>
<evidence type="ECO:0000256" key="2">
    <source>
        <dbReference type="ARBA" id="ARBA00007866"/>
    </source>
</evidence>
<dbReference type="PANTHER" id="PTHR22888:SF9">
    <property type="entry name" value="CYTOCHROME C OXIDASE SUBUNIT 2"/>
    <property type="match status" value="1"/>
</dbReference>
<evidence type="ECO:0000256" key="4">
    <source>
        <dbReference type="ARBA" id="ARBA00047816"/>
    </source>
</evidence>
<dbReference type="SUPFAM" id="SSF49503">
    <property type="entry name" value="Cupredoxins"/>
    <property type="match status" value="1"/>
</dbReference>
<dbReference type="PANTHER" id="PTHR22888">
    <property type="entry name" value="CYTOCHROME C OXIDASE, SUBUNIT II"/>
    <property type="match status" value="1"/>
</dbReference>
<evidence type="ECO:0000256" key="1">
    <source>
        <dbReference type="ARBA" id="ARBA00004370"/>
    </source>
</evidence>
<gene>
    <name evidence="6" type="ORF">RTTH1527_01925</name>
</gene>